<organism evidence="12 13">
    <name type="scientific">Clavelina lepadiformis</name>
    <name type="common">Light-bulb sea squirt</name>
    <name type="synonym">Ascidia lepadiformis</name>
    <dbReference type="NCBI Taxonomy" id="159417"/>
    <lineage>
        <taxon>Eukaryota</taxon>
        <taxon>Metazoa</taxon>
        <taxon>Chordata</taxon>
        <taxon>Tunicata</taxon>
        <taxon>Ascidiacea</taxon>
        <taxon>Aplousobranchia</taxon>
        <taxon>Clavelinidae</taxon>
        <taxon>Clavelina</taxon>
    </lineage>
</organism>
<accession>A0ABP0FZT1</accession>
<evidence type="ECO:0000256" key="10">
    <source>
        <dbReference type="RuleBase" id="RU363063"/>
    </source>
</evidence>
<evidence type="ECO:0000256" key="1">
    <source>
        <dbReference type="ARBA" id="ARBA00004323"/>
    </source>
</evidence>
<keyword evidence="8 10" id="KW-0333">Golgi apparatus</keyword>
<keyword evidence="6" id="KW-0735">Signal-anchor</keyword>
<evidence type="ECO:0000256" key="5">
    <source>
        <dbReference type="ARBA" id="ARBA00022692"/>
    </source>
</evidence>
<dbReference type="Pfam" id="PF01762">
    <property type="entry name" value="Galactosyl_T"/>
    <property type="match status" value="1"/>
</dbReference>
<keyword evidence="9" id="KW-0472">Membrane</keyword>
<keyword evidence="13" id="KW-1185">Reference proteome</keyword>
<dbReference type="EC" id="2.4.1.-" evidence="10"/>
<evidence type="ECO:0000256" key="6">
    <source>
        <dbReference type="ARBA" id="ARBA00022968"/>
    </source>
</evidence>
<keyword evidence="7" id="KW-1133">Transmembrane helix</keyword>
<reference evidence="12 13" key="1">
    <citation type="submission" date="2024-02" db="EMBL/GenBank/DDBJ databases">
        <authorList>
            <person name="Daric V."/>
            <person name="Darras S."/>
        </authorList>
    </citation>
    <scope>NUCLEOTIDE SEQUENCE [LARGE SCALE GENOMIC DNA]</scope>
</reference>
<dbReference type="Gene3D" id="3.90.550.50">
    <property type="match status" value="1"/>
</dbReference>
<gene>
    <name evidence="12" type="ORF">CVLEPA_LOCUS14920</name>
</gene>
<keyword evidence="4" id="KW-0808">Transferase</keyword>
<evidence type="ECO:0000256" key="8">
    <source>
        <dbReference type="ARBA" id="ARBA00023034"/>
    </source>
</evidence>
<evidence type="ECO:0000313" key="12">
    <source>
        <dbReference type="EMBL" id="CAK8683909.1"/>
    </source>
</evidence>
<sequence length="481" mass="55346">MRGKFKYLQTVRKKKKTGLMCCTTLAVHLAIAGMCGVIVGFNVRDVILRACVEIELKPLTSIRSINTRDWLPAEKASNKIAVKKPKLVFKTLPQKYLWNQTAHKSAVVFPLKPWKYLEGTKSSRYFMTFLVKTAAPLVGRRFLVRQTWGSILGINGDRFGIIFLVGMVSNSEQQRILKEENVLYGDILQSDVMDDYNNLPVKVLGSLQWLTYNVGDVSDFFTTTDDDCVINIPVVYDYFRRQTEAMKKFMHCGYIYDRGHSPIRKQNFKWGVSEEIYSGDVYPTFCHGGMIVSSYDVWSKIYQTSEKTNYTGMHLEDVLISGILRQKAFNTSGNIVSRAHFGLPDNERHFMWHLGTTRNLQLSFRKAWFKTRGGIRLGPDDKLTEKAESAFRLNATLDKIALLPGKQLNETIKHFVTFWAQYVPYKRPISESRKNEQNIQNLHKTEKNDFKQFKEIETEEPSRPVGETDIPVELNDKVDVT</sequence>
<comment type="similarity">
    <text evidence="2 10">Belongs to the glycosyltransferase 31 family.</text>
</comment>
<dbReference type="PANTHER" id="PTHR11214:SF283">
    <property type="entry name" value="N-ACETYLLACTOSAMINIDE BETA-1,3-N-ACETYLGLUCOSAMINYLTRANSFERASE 4-LIKE"/>
    <property type="match status" value="1"/>
</dbReference>
<evidence type="ECO:0000256" key="2">
    <source>
        <dbReference type="ARBA" id="ARBA00008661"/>
    </source>
</evidence>
<comment type="caution">
    <text evidence="12">The sequence shown here is derived from an EMBL/GenBank/DDBJ whole genome shotgun (WGS) entry which is preliminary data.</text>
</comment>
<dbReference type="EMBL" id="CAWYQH010000097">
    <property type="protein sequence ID" value="CAK8683909.1"/>
    <property type="molecule type" value="Genomic_DNA"/>
</dbReference>
<dbReference type="InterPro" id="IPR002659">
    <property type="entry name" value="Glyco_trans_31"/>
</dbReference>
<keyword evidence="5" id="KW-0812">Transmembrane</keyword>
<name>A0ABP0FZT1_CLALP</name>
<evidence type="ECO:0000256" key="11">
    <source>
        <dbReference type="SAM" id="MobiDB-lite"/>
    </source>
</evidence>
<comment type="subcellular location">
    <subcellularLocation>
        <location evidence="1 10">Golgi apparatus membrane</location>
        <topology evidence="1 10">Single-pass type II membrane protein</topology>
    </subcellularLocation>
</comment>
<dbReference type="PANTHER" id="PTHR11214">
    <property type="entry name" value="BETA-1,3-N-ACETYLGLUCOSAMINYLTRANSFERASE"/>
    <property type="match status" value="1"/>
</dbReference>
<feature type="compositionally biased region" description="Basic and acidic residues" evidence="11">
    <location>
        <begin position="443"/>
        <end position="462"/>
    </location>
</feature>
<feature type="region of interest" description="Disordered" evidence="11">
    <location>
        <begin position="433"/>
        <end position="481"/>
    </location>
</feature>
<proteinExistence type="inferred from homology"/>
<evidence type="ECO:0000256" key="7">
    <source>
        <dbReference type="ARBA" id="ARBA00022989"/>
    </source>
</evidence>
<evidence type="ECO:0000256" key="3">
    <source>
        <dbReference type="ARBA" id="ARBA00022676"/>
    </source>
</evidence>
<evidence type="ECO:0000256" key="4">
    <source>
        <dbReference type="ARBA" id="ARBA00022679"/>
    </source>
</evidence>
<protein>
    <recommendedName>
        <fullName evidence="10">Hexosyltransferase</fullName>
        <ecNumber evidence="10">2.4.1.-</ecNumber>
    </recommendedName>
</protein>
<evidence type="ECO:0000313" key="13">
    <source>
        <dbReference type="Proteomes" id="UP001642483"/>
    </source>
</evidence>
<keyword evidence="3 10" id="KW-0328">Glycosyltransferase</keyword>
<evidence type="ECO:0000256" key="9">
    <source>
        <dbReference type="ARBA" id="ARBA00023136"/>
    </source>
</evidence>
<dbReference type="Proteomes" id="UP001642483">
    <property type="component" value="Unassembled WGS sequence"/>
</dbReference>